<dbReference type="RefSeq" id="WP_062291561.1">
    <property type="nucleotide sequence ID" value="NZ_CP012036.1"/>
</dbReference>
<feature type="domain" description="SLH" evidence="3">
    <location>
        <begin position="116"/>
        <end position="175"/>
    </location>
</feature>
<feature type="domain" description="SLH" evidence="3">
    <location>
        <begin position="178"/>
        <end position="242"/>
    </location>
</feature>
<dbReference type="PANTHER" id="PTHR10900">
    <property type="entry name" value="PERIOSTIN-RELATED"/>
    <property type="match status" value="1"/>
</dbReference>
<gene>
    <name evidence="4" type="ORF">ACX27_09930</name>
</gene>
<dbReference type="GO" id="GO:0030198">
    <property type="term" value="P:extracellular matrix organization"/>
    <property type="evidence" value="ECO:0007669"/>
    <property type="project" value="TreeGrafter"/>
</dbReference>
<dbReference type="SUPFAM" id="SSF82153">
    <property type="entry name" value="FAS1 domain"/>
    <property type="match status" value="1"/>
</dbReference>
<dbReference type="OrthoDB" id="9759810at2"/>
<reference evidence="4 5" key="2">
    <citation type="journal article" date="2016" name="Genome Announc.">
        <title>Draft Genome Sequence of the N2-Fixing Cyanobacterium Nostoc piscinale CENA21, Isolated from the Brazilian Amazon Floodplain.</title>
        <authorList>
            <person name="Leao T."/>
            <person name="Guimaraes P.I."/>
            <person name="de Melo A.G."/>
            <person name="Ramos R.T."/>
            <person name="Leao P.N."/>
            <person name="Silva A."/>
            <person name="Fiore M.F."/>
            <person name="Schneider M.P."/>
        </authorList>
    </citation>
    <scope>NUCLEOTIDE SEQUENCE [LARGE SCALE GENOMIC DNA]</scope>
    <source>
        <strain evidence="4 5">CENA21</strain>
    </source>
</reference>
<evidence type="ECO:0000259" key="2">
    <source>
        <dbReference type="PROSITE" id="PS50213"/>
    </source>
</evidence>
<dbReference type="KEGG" id="npz:ACX27_09930"/>
<name>A0A0M3V514_9NOSO</name>
<dbReference type="Proteomes" id="UP000062645">
    <property type="component" value="Chromosome"/>
</dbReference>
<evidence type="ECO:0000313" key="5">
    <source>
        <dbReference type="Proteomes" id="UP000062645"/>
    </source>
</evidence>
<dbReference type="Gene3D" id="2.30.180.10">
    <property type="entry name" value="FAS1 domain"/>
    <property type="match status" value="1"/>
</dbReference>
<evidence type="ECO:0000259" key="3">
    <source>
        <dbReference type="PROSITE" id="PS51272"/>
    </source>
</evidence>
<feature type="domain" description="SLH" evidence="3">
    <location>
        <begin position="50"/>
        <end position="113"/>
    </location>
</feature>
<proteinExistence type="predicted"/>
<dbReference type="GO" id="GO:0005615">
    <property type="term" value="C:extracellular space"/>
    <property type="evidence" value="ECO:0007669"/>
    <property type="project" value="TreeGrafter"/>
</dbReference>
<organism evidence="4 5">
    <name type="scientific">Nostoc piscinale CENA21</name>
    <dbReference type="NCBI Taxonomy" id="224013"/>
    <lineage>
        <taxon>Bacteria</taxon>
        <taxon>Bacillati</taxon>
        <taxon>Cyanobacteriota</taxon>
        <taxon>Cyanophyceae</taxon>
        <taxon>Nostocales</taxon>
        <taxon>Nostocaceae</taxon>
        <taxon>Nostoc</taxon>
    </lineage>
</organism>
<dbReference type="GO" id="GO:0031012">
    <property type="term" value="C:extracellular matrix"/>
    <property type="evidence" value="ECO:0007669"/>
    <property type="project" value="TreeGrafter"/>
</dbReference>
<dbReference type="SMART" id="SM00554">
    <property type="entry name" value="FAS1"/>
    <property type="match status" value="1"/>
</dbReference>
<accession>A0A0M3V514</accession>
<evidence type="ECO:0000313" key="4">
    <source>
        <dbReference type="EMBL" id="ALF53093.1"/>
    </source>
</evidence>
<dbReference type="Pfam" id="PF02469">
    <property type="entry name" value="Fasciclin"/>
    <property type="match status" value="1"/>
</dbReference>
<dbReference type="FunFam" id="2.30.180.10:FF:000032">
    <property type="entry name" value="Fasciclin domain-containing protein, putative"/>
    <property type="match status" value="1"/>
</dbReference>
<dbReference type="Pfam" id="PF00395">
    <property type="entry name" value="SLH"/>
    <property type="match status" value="3"/>
</dbReference>
<protein>
    <submittedName>
        <fullName evidence="4">Beta-Ig-H3/fasciclin</fullName>
    </submittedName>
</protein>
<dbReference type="PROSITE" id="PS51272">
    <property type="entry name" value="SLH"/>
    <property type="match status" value="3"/>
</dbReference>
<sequence length="563" mass="58870">MRSLFGWLLAQTTLVVVGVATAAFNPIVVSAQTTEPSTTPAPSVTPSPTAASNFSDVSTDYWATPFIQALAARNVISGFPDGSFRPNQAVTRAEFATMIQKAFNQNPVRQISAGGFTDVPTGYWAAPAIQEAYETGFMTGYPGNEFRPNLQIPKVQAIAALSSGLNLNTSGNASDVLNTYYTDASAIPDYAVNNVAAATQANIVVNYPDVKQLNPQVPLTRAEAASLLYQALVRQGQAQPLASNVTAANYIVAGNTGNTQTGNDIVSIAASNNSFTTLTTLLRTAGLADTLQQPGPYTVFAPTDQAFAALPAGTIEQLQRPENRELLVKILRYHVVPGSLTSTQLTPGELRTAEDQSVNIKVDSANNQIAVNDARVIQPNVQASNGVIHVINEVLIPPNLNVSQQPTDNNQTTPGTTTTDINAGRATRGGSSYVGVAGNIGILGGDSALGGGNIAVISKVGLTNYISVRPSAVFGDNTVVLVPLTFDFLPRSVNPTGEQRFPVSPFVGAGVAINTGNDADVGLLLTGGVDVPLGDRFTLNGTANAAFLDRTDLGLLFGVGYNF</sequence>
<feature type="domain" description="FAS1" evidence="2">
    <location>
        <begin position="262"/>
        <end position="395"/>
    </location>
</feature>
<reference evidence="5" key="1">
    <citation type="submission" date="2015-07" db="EMBL/GenBank/DDBJ databases">
        <title>Genome Of Nitrogen-Fixing Cyanobacterium Nostoc piscinale CENA21 From Solimoes/Amazon River Floodplain Sediments And Comparative Genomics To Uncover Biosynthetic Natural Products Potential.</title>
        <authorList>
            <person name="Leao T.F."/>
            <person name="Leao P.N."/>
            <person name="Guimaraes P.I."/>
            <person name="de Melo A.G.C."/>
            <person name="Ramos R.T.J."/>
            <person name="Silva A."/>
            <person name="Fiore M.F."/>
            <person name="Schneider M.P.C."/>
        </authorList>
    </citation>
    <scope>NUCLEOTIDE SEQUENCE [LARGE SCALE GENOMIC DNA]</scope>
    <source>
        <strain evidence="5">CENA21</strain>
    </source>
</reference>
<dbReference type="PROSITE" id="PS50213">
    <property type="entry name" value="FAS1"/>
    <property type="match status" value="1"/>
</dbReference>
<dbReference type="PANTHER" id="PTHR10900:SF77">
    <property type="entry name" value="FI19380P1"/>
    <property type="match status" value="1"/>
</dbReference>
<dbReference type="AlphaFoldDB" id="A0A0M3V514"/>
<keyword evidence="5" id="KW-1185">Reference proteome</keyword>
<dbReference type="PATRIC" id="fig|224013.5.peg.2402"/>
<evidence type="ECO:0000256" key="1">
    <source>
        <dbReference type="SAM" id="MobiDB-lite"/>
    </source>
</evidence>
<dbReference type="GO" id="GO:0007155">
    <property type="term" value="P:cell adhesion"/>
    <property type="evidence" value="ECO:0007669"/>
    <property type="project" value="TreeGrafter"/>
</dbReference>
<dbReference type="EMBL" id="CP012036">
    <property type="protein sequence ID" value="ALF53093.1"/>
    <property type="molecule type" value="Genomic_DNA"/>
</dbReference>
<dbReference type="InterPro" id="IPR036378">
    <property type="entry name" value="FAS1_dom_sf"/>
</dbReference>
<dbReference type="InterPro" id="IPR050904">
    <property type="entry name" value="Adhesion/Biosynth-related"/>
</dbReference>
<dbReference type="InterPro" id="IPR001119">
    <property type="entry name" value="SLH_dom"/>
</dbReference>
<feature type="region of interest" description="Disordered" evidence="1">
    <location>
        <begin position="401"/>
        <end position="425"/>
    </location>
</feature>
<feature type="compositionally biased region" description="Low complexity" evidence="1">
    <location>
        <begin position="405"/>
        <end position="420"/>
    </location>
</feature>
<dbReference type="STRING" id="224013.ACX27_09930"/>
<dbReference type="GO" id="GO:0050839">
    <property type="term" value="F:cell adhesion molecule binding"/>
    <property type="evidence" value="ECO:0007669"/>
    <property type="project" value="TreeGrafter"/>
</dbReference>
<dbReference type="InterPro" id="IPR000782">
    <property type="entry name" value="FAS1_domain"/>
</dbReference>